<keyword evidence="8 13" id="KW-1133">Transmembrane helix</keyword>
<evidence type="ECO:0000256" key="8">
    <source>
        <dbReference type="ARBA" id="ARBA00022989"/>
    </source>
</evidence>
<keyword evidence="11" id="KW-0325">Glycoprotein</keyword>
<evidence type="ECO:0000259" key="15">
    <source>
        <dbReference type="Pfam" id="PF23598"/>
    </source>
</evidence>
<keyword evidence="7" id="KW-0677">Repeat</keyword>
<evidence type="ECO:0000256" key="10">
    <source>
        <dbReference type="ARBA" id="ARBA00023170"/>
    </source>
</evidence>
<feature type="domain" description="Leucine-rich repeat-containing N-terminal plant-type" evidence="14">
    <location>
        <begin position="31"/>
        <end position="71"/>
    </location>
</feature>
<dbReference type="FunFam" id="3.80.10.10:FF:000275">
    <property type="entry name" value="Leucine-rich repeat receptor-like protein kinase"/>
    <property type="match status" value="1"/>
</dbReference>
<dbReference type="STRING" id="3827.A0A1S2YLS3"/>
<dbReference type="InterPro" id="IPR001611">
    <property type="entry name" value="Leu-rich_rpt"/>
</dbReference>
<evidence type="ECO:0000256" key="11">
    <source>
        <dbReference type="ARBA" id="ARBA00023180"/>
    </source>
</evidence>
<dbReference type="FunFam" id="3.80.10.10:FF:000213">
    <property type="entry name" value="Tyrosine-sulfated glycopeptide receptor 1"/>
    <property type="match status" value="1"/>
</dbReference>
<dbReference type="InterPro" id="IPR046956">
    <property type="entry name" value="RLP23-like"/>
</dbReference>
<evidence type="ECO:0000256" key="1">
    <source>
        <dbReference type="ARBA" id="ARBA00004251"/>
    </source>
</evidence>
<keyword evidence="3" id="KW-1003">Cell membrane</keyword>
<accession>A0A1S2YLS3</accession>
<dbReference type="PaxDb" id="3827-XP_004506721.1"/>
<evidence type="ECO:0000313" key="17">
    <source>
        <dbReference type="RefSeq" id="XP_004506721.1"/>
    </source>
</evidence>
<keyword evidence="5 13" id="KW-0812">Transmembrane</keyword>
<dbReference type="Gene3D" id="3.80.10.10">
    <property type="entry name" value="Ribonuclease Inhibitor"/>
    <property type="match status" value="3"/>
</dbReference>
<feature type="transmembrane region" description="Helical" evidence="13">
    <location>
        <begin position="865"/>
        <end position="888"/>
    </location>
</feature>
<dbReference type="InterPro" id="IPR025875">
    <property type="entry name" value="Leu-rich_rpt_4"/>
</dbReference>
<dbReference type="GO" id="GO:0005886">
    <property type="term" value="C:plasma membrane"/>
    <property type="evidence" value="ECO:0007669"/>
    <property type="project" value="UniProtKB-SubCell"/>
</dbReference>
<dbReference type="KEGG" id="cam:101497777"/>
<reference evidence="17" key="2">
    <citation type="submission" date="2025-08" db="UniProtKB">
        <authorList>
            <consortium name="RefSeq"/>
        </authorList>
    </citation>
    <scope>IDENTIFICATION</scope>
    <source>
        <tissue evidence="17">Etiolated seedlings</tissue>
    </source>
</reference>
<keyword evidence="10" id="KW-0675">Receptor</keyword>
<keyword evidence="9 13" id="KW-0472">Membrane</keyword>
<comment type="subcellular location">
    <subcellularLocation>
        <location evidence="1">Cell membrane</location>
        <topology evidence="1">Single-pass type I membrane protein</topology>
    </subcellularLocation>
</comment>
<dbReference type="SUPFAM" id="SSF52058">
    <property type="entry name" value="L domain-like"/>
    <property type="match status" value="1"/>
</dbReference>
<dbReference type="InterPro" id="IPR013210">
    <property type="entry name" value="LRR_N_plant-typ"/>
</dbReference>
<keyword evidence="4" id="KW-0433">Leucine-rich repeat</keyword>
<dbReference type="Pfam" id="PF08263">
    <property type="entry name" value="LRRNT_2"/>
    <property type="match status" value="1"/>
</dbReference>
<dbReference type="PRINTS" id="PR00019">
    <property type="entry name" value="LEURICHRPT"/>
</dbReference>
<reference evidence="16" key="1">
    <citation type="journal article" date="2013" name="Nat. Biotechnol.">
        <title>Draft genome sequence of chickpea (Cicer arietinum) provides a resource for trait improvement.</title>
        <authorList>
            <person name="Varshney R.K."/>
            <person name="Song C."/>
            <person name="Saxena R.K."/>
            <person name="Azam S."/>
            <person name="Yu S."/>
            <person name="Sharpe A.G."/>
            <person name="Cannon S."/>
            <person name="Baek J."/>
            <person name="Rosen B.D."/>
            <person name="Tar'an B."/>
            <person name="Millan T."/>
            <person name="Zhang X."/>
            <person name="Ramsay L.D."/>
            <person name="Iwata A."/>
            <person name="Wang Y."/>
            <person name="Nelson W."/>
            <person name="Farmer A.D."/>
            <person name="Gaur P.M."/>
            <person name="Soderlund C."/>
            <person name="Penmetsa R.V."/>
            <person name="Xu C."/>
            <person name="Bharti A.K."/>
            <person name="He W."/>
            <person name="Winter P."/>
            <person name="Zhao S."/>
            <person name="Hane J.K."/>
            <person name="Carrasquilla-Garcia N."/>
            <person name="Condie J.A."/>
            <person name="Upadhyaya H.D."/>
            <person name="Luo M.C."/>
            <person name="Thudi M."/>
            <person name="Gowda C.L."/>
            <person name="Singh N.P."/>
            <person name="Lichtenzveig J."/>
            <person name="Gali K.K."/>
            <person name="Rubio J."/>
            <person name="Nadarajan N."/>
            <person name="Dolezel J."/>
            <person name="Bansal K.C."/>
            <person name="Xu X."/>
            <person name="Edwards D."/>
            <person name="Zhang G."/>
            <person name="Kahl G."/>
            <person name="Gil J."/>
            <person name="Singh K.B."/>
            <person name="Datta S.K."/>
            <person name="Jackson S.A."/>
            <person name="Wang J."/>
            <person name="Cook D.R."/>
        </authorList>
    </citation>
    <scope>NUCLEOTIDE SEQUENCE [LARGE SCALE GENOMIC DNA]</scope>
    <source>
        <strain evidence="16">cv. CDC Frontier</strain>
    </source>
</reference>
<name>A0A1S2YLS3_CICAR</name>
<evidence type="ECO:0000256" key="2">
    <source>
        <dbReference type="ARBA" id="ARBA00009592"/>
    </source>
</evidence>
<evidence type="ECO:0000259" key="14">
    <source>
        <dbReference type="Pfam" id="PF08263"/>
    </source>
</evidence>
<keyword evidence="16" id="KW-1185">Reference proteome</keyword>
<dbReference type="InterPro" id="IPR032675">
    <property type="entry name" value="LRR_dom_sf"/>
</dbReference>
<dbReference type="InterPro" id="IPR003591">
    <property type="entry name" value="Leu-rich_rpt_typical-subtyp"/>
</dbReference>
<dbReference type="SMART" id="SM00369">
    <property type="entry name" value="LRR_TYP"/>
    <property type="match status" value="7"/>
</dbReference>
<evidence type="ECO:0000256" key="13">
    <source>
        <dbReference type="SAM" id="Phobius"/>
    </source>
</evidence>
<feature type="domain" description="Disease resistance R13L4/SHOC-2-like LRR" evidence="15">
    <location>
        <begin position="92"/>
        <end position="352"/>
    </location>
</feature>
<dbReference type="PANTHER" id="PTHR48061:SF2">
    <property type="entry name" value="RECEPTOR LIKE PROTEIN 30-LIKE"/>
    <property type="match status" value="1"/>
</dbReference>
<evidence type="ECO:0000313" key="16">
    <source>
        <dbReference type="Proteomes" id="UP000087171"/>
    </source>
</evidence>
<evidence type="ECO:0000256" key="3">
    <source>
        <dbReference type="ARBA" id="ARBA00022475"/>
    </source>
</evidence>
<organism evidence="16 17">
    <name type="scientific">Cicer arietinum</name>
    <name type="common">Chickpea</name>
    <name type="synonym">Garbanzo</name>
    <dbReference type="NCBI Taxonomy" id="3827"/>
    <lineage>
        <taxon>Eukaryota</taxon>
        <taxon>Viridiplantae</taxon>
        <taxon>Streptophyta</taxon>
        <taxon>Embryophyta</taxon>
        <taxon>Tracheophyta</taxon>
        <taxon>Spermatophyta</taxon>
        <taxon>Magnoliopsida</taxon>
        <taxon>eudicotyledons</taxon>
        <taxon>Gunneridae</taxon>
        <taxon>Pentapetalae</taxon>
        <taxon>rosids</taxon>
        <taxon>fabids</taxon>
        <taxon>Fabales</taxon>
        <taxon>Fabaceae</taxon>
        <taxon>Papilionoideae</taxon>
        <taxon>50 kb inversion clade</taxon>
        <taxon>NPAAA clade</taxon>
        <taxon>Hologalegina</taxon>
        <taxon>IRL clade</taxon>
        <taxon>Cicereae</taxon>
        <taxon>Cicer</taxon>
    </lineage>
</organism>
<evidence type="ECO:0000256" key="5">
    <source>
        <dbReference type="ARBA" id="ARBA00022692"/>
    </source>
</evidence>
<evidence type="ECO:0000256" key="7">
    <source>
        <dbReference type="ARBA" id="ARBA00022737"/>
    </source>
</evidence>
<comment type="similarity">
    <text evidence="2">Belongs to the RLP family.</text>
</comment>
<dbReference type="AlphaFoldDB" id="A0A1S2YLS3"/>
<evidence type="ECO:0000256" key="9">
    <source>
        <dbReference type="ARBA" id="ARBA00023136"/>
    </source>
</evidence>
<dbReference type="PANTHER" id="PTHR48061">
    <property type="entry name" value="LEUCINE-RICH REPEAT RECEPTOR PROTEIN KINASE EMS1-LIKE-RELATED"/>
    <property type="match status" value="1"/>
</dbReference>
<sequence length="930" mass="104734">MILLWLTLLLPFCLINLSINIVLVTGLCFGDQQSLLLQLKTNLIFNHTMSQKLVHWNQSDDCCEWNGVACNNRGHVTALDLSNEFITGKVETSLFNLKYLESLNLAYNQFNSNIHSEFQKLNNLRYLNLSNTNFTGPIIESINNLTQLSTLDLSYCNFNGKLPNSISDLTKLVYLDLSYNNFTGPIPSFNRSKSLNVLSLNHNNFKGLVPSGNFEGLINLMKIDLGDNSLEGKAPSSLFRLQSLQILMLYYNKFNGTLEEIPNASLSQLEMIDVSGNNCEGPIPMSIFKLKRLRLLQLSKNKFNGTIKLDVVGRLQNLSTLDLAHNNFLVDANIRNGREASSFPNLKRIWLSSCNLTEFPDFLRHKSMLQFLDLSNNKISGPIPKWIWSFEYMVILNVSNNFITCFEGSPQNLSSDLLKLDLHSNQIKGHAPTSFKNAIYLDYSSNRFTSINLTEIGGHMPFLYFLSLSNNNFNGTIHESFCNISGLRALDLSHNSFNGSIPICLTRKSSTFGLLNLGGNKLNGYISDTFPTSCSLRFLDLSGNQLKGTIPKSLANCKHMQVLNLGNNQLIDRFPCFLNNVSSIRVMILRTNKLHGNIGCSNNIAPWENLQIVDISANNFSGNLPATLLQSWKALMLDEDNGGRFGHLYFNLYDDFNPLNFLHAIVDLGSELQMKLTKLNADEPIYLIDHIITHLFEEGVGIRSYEDSVTIVNKGQQYNLVKILIAFTSLDFSSNHFEGPIPKELMSLIALHALNLSQNAFSGSIPSSLGNLKHLESLDLSINSLSGEIPTELSMLSFISVINMSYNHLVGKIPTGTQIQSFQADSFIGNEGLCGPPLTQNCSSGKGDKQESKTTYSDDTSSIDWNFLSVELGATFGFGVFIFPLIFWKRWRMWYSKKVDEMLYRIVPQLSFVYEHRRGQKYRVLRRKRN</sequence>
<feature type="region of interest" description="Disordered" evidence="12">
    <location>
        <begin position="839"/>
        <end position="859"/>
    </location>
</feature>
<dbReference type="OrthoDB" id="1394818at2759"/>
<dbReference type="Proteomes" id="UP000087171">
    <property type="component" value="Chromosome Ca6"/>
</dbReference>
<dbReference type="SUPFAM" id="SSF52047">
    <property type="entry name" value="RNI-like"/>
    <property type="match status" value="1"/>
</dbReference>
<evidence type="ECO:0000256" key="6">
    <source>
        <dbReference type="ARBA" id="ARBA00022729"/>
    </source>
</evidence>
<evidence type="ECO:0000256" key="4">
    <source>
        <dbReference type="ARBA" id="ARBA00022614"/>
    </source>
</evidence>
<dbReference type="Pfam" id="PF12799">
    <property type="entry name" value="LRR_4"/>
    <property type="match status" value="1"/>
</dbReference>
<dbReference type="InterPro" id="IPR055414">
    <property type="entry name" value="LRR_R13L4/SHOC2-like"/>
</dbReference>
<dbReference type="Pfam" id="PF23598">
    <property type="entry name" value="LRR_14"/>
    <property type="match status" value="1"/>
</dbReference>
<evidence type="ECO:0000256" key="12">
    <source>
        <dbReference type="SAM" id="MobiDB-lite"/>
    </source>
</evidence>
<dbReference type="eggNOG" id="KOG0619">
    <property type="taxonomic scope" value="Eukaryota"/>
</dbReference>
<protein>
    <submittedName>
        <fullName evidence="17">Receptor-like protein 19</fullName>
    </submittedName>
</protein>
<dbReference type="RefSeq" id="XP_004506721.1">
    <property type="nucleotide sequence ID" value="XM_004506664.3"/>
</dbReference>
<dbReference type="GeneID" id="101497777"/>
<dbReference type="FunFam" id="3.80.10.10:FF:000095">
    <property type="entry name" value="LRR receptor-like serine/threonine-protein kinase GSO1"/>
    <property type="match status" value="1"/>
</dbReference>
<keyword evidence="6" id="KW-0732">Signal</keyword>
<proteinExistence type="inferred from homology"/>
<gene>
    <name evidence="17" type="primary">LOC101497777</name>
</gene>
<dbReference type="Pfam" id="PF00560">
    <property type="entry name" value="LRR_1"/>
    <property type="match status" value="6"/>
</dbReference>